<protein>
    <submittedName>
        <fullName evidence="2">Uncharacterized protein</fullName>
    </submittedName>
</protein>
<dbReference type="Proteomes" id="UP000325577">
    <property type="component" value="Linkage Group LG17"/>
</dbReference>
<keyword evidence="3" id="KW-1185">Reference proteome</keyword>
<name>A0A5J5AXD6_9ASTE</name>
<gene>
    <name evidence="2" type="ORF">F0562_030047</name>
</gene>
<dbReference type="PANTHER" id="PTHR37713:SF1">
    <property type="entry name" value="OS05G0176600 PROTEIN"/>
    <property type="match status" value="1"/>
</dbReference>
<evidence type="ECO:0000313" key="3">
    <source>
        <dbReference type="Proteomes" id="UP000325577"/>
    </source>
</evidence>
<keyword evidence="1" id="KW-0812">Transmembrane</keyword>
<sequence length="77" mass="8923">MASQPDPSNQQVGVRRQNRGIPFKYMLPLIYAPVLPLIRIQLRRNPVLRDRLFAAVLAGAFAHGFYLVYPFVIYLFF</sequence>
<feature type="transmembrane region" description="Helical" evidence="1">
    <location>
        <begin position="20"/>
        <end position="40"/>
    </location>
</feature>
<accession>A0A5J5AXD6</accession>
<reference evidence="2 3" key="1">
    <citation type="submission" date="2019-09" db="EMBL/GenBank/DDBJ databases">
        <title>A chromosome-level genome assembly of the Chinese tupelo Nyssa sinensis.</title>
        <authorList>
            <person name="Yang X."/>
            <person name="Kang M."/>
            <person name="Yang Y."/>
            <person name="Xiong H."/>
            <person name="Wang M."/>
            <person name="Zhang Z."/>
            <person name="Wang Z."/>
            <person name="Wu H."/>
            <person name="Ma T."/>
            <person name="Liu J."/>
            <person name="Xi Z."/>
        </authorList>
    </citation>
    <scope>NUCLEOTIDE SEQUENCE [LARGE SCALE GENOMIC DNA]</scope>
    <source>
        <strain evidence="2">J267</strain>
        <tissue evidence="2">Leaf</tissue>
    </source>
</reference>
<dbReference type="PANTHER" id="PTHR37713">
    <property type="entry name" value="OS05G0176600 PROTEIN"/>
    <property type="match status" value="1"/>
</dbReference>
<organism evidence="2 3">
    <name type="scientific">Nyssa sinensis</name>
    <dbReference type="NCBI Taxonomy" id="561372"/>
    <lineage>
        <taxon>Eukaryota</taxon>
        <taxon>Viridiplantae</taxon>
        <taxon>Streptophyta</taxon>
        <taxon>Embryophyta</taxon>
        <taxon>Tracheophyta</taxon>
        <taxon>Spermatophyta</taxon>
        <taxon>Magnoliopsida</taxon>
        <taxon>eudicotyledons</taxon>
        <taxon>Gunneridae</taxon>
        <taxon>Pentapetalae</taxon>
        <taxon>asterids</taxon>
        <taxon>Cornales</taxon>
        <taxon>Nyssaceae</taxon>
        <taxon>Nyssa</taxon>
    </lineage>
</organism>
<keyword evidence="1" id="KW-0472">Membrane</keyword>
<keyword evidence="1" id="KW-1133">Transmembrane helix</keyword>
<proteinExistence type="predicted"/>
<dbReference type="OrthoDB" id="15596at2759"/>
<evidence type="ECO:0000256" key="1">
    <source>
        <dbReference type="SAM" id="Phobius"/>
    </source>
</evidence>
<feature type="transmembrane region" description="Helical" evidence="1">
    <location>
        <begin position="52"/>
        <end position="76"/>
    </location>
</feature>
<dbReference type="AlphaFoldDB" id="A0A5J5AXD6"/>
<evidence type="ECO:0000313" key="2">
    <source>
        <dbReference type="EMBL" id="KAA8535044.1"/>
    </source>
</evidence>
<dbReference type="GO" id="GO:0009507">
    <property type="term" value="C:chloroplast"/>
    <property type="evidence" value="ECO:0007669"/>
    <property type="project" value="TreeGrafter"/>
</dbReference>
<dbReference type="EMBL" id="CM018040">
    <property type="protein sequence ID" value="KAA8535044.1"/>
    <property type="molecule type" value="Genomic_DNA"/>
</dbReference>